<dbReference type="AlphaFoldDB" id="A0A517R3C9"/>
<evidence type="ECO:0000313" key="2">
    <source>
        <dbReference type="EMBL" id="QDT38381.1"/>
    </source>
</evidence>
<proteinExistence type="predicted"/>
<sequence>MHAGSGLAPLTFVEHALCPLDMTAGMAEGLSHEVSFEYTDRNRNRKTAYATVAAPFGLSPHDELYLYGLLALTLAQPEPTEEFSATPHWCLRQLGIVDTGRQQQGTRYRQFRDAIRRLSGVIYQSNGFYDPHRGEHRDVAFGLLGYSLPADPASSRAWQFVWNRQFFQIAESIRGSFIFDLLTYRRLSPAARRLFLLLQKIFHRMDESPAFDLKHLAVNTLGFSDSLATKSLRQKLLRVATELLKEEIIALPEGAESVVELITKRSKGVYAVRFRRGAYFDREPRSAACVESPLRDPLGQIGLEAQTIDRVLRQFKPQLLQQWSDITLAAVEQKRIRTSPQAFFMHHVREAAEKRTTPPDWWRELRKKEFEQNPDERRTDRPTVQDDGFEQYIRKEGREAFQNVMTRIFEGLCESGQSEPEARRNAAYTARMNLRRQYRKDHPERAGDGPVSLGRMMEQRWGNQ</sequence>
<dbReference type="Proteomes" id="UP000317318">
    <property type="component" value="Chromosome"/>
</dbReference>
<keyword evidence="3" id="KW-1185">Reference proteome</keyword>
<protein>
    <recommendedName>
        <fullName evidence="4">Replication initiator protein A</fullName>
    </recommendedName>
</protein>
<evidence type="ECO:0008006" key="4">
    <source>
        <dbReference type="Google" id="ProtNLM"/>
    </source>
</evidence>
<organism evidence="2 3">
    <name type="scientific">Stratiformator vulcanicus</name>
    <dbReference type="NCBI Taxonomy" id="2527980"/>
    <lineage>
        <taxon>Bacteria</taxon>
        <taxon>Pseudomonadati</taxon>
        <taxon>Planctomycetota</taxon>
        <taxon>Planctomycetia</taxon>
        <taxon>Planctomycetales</taxon>
        <taxon>Planctomycetaceae</taxon>
        <taxon>Stratiformator</taxon>
    </lineage>
</organism>
<dbReference type="KEGG" id="svp:Pan189_27740"/>
<feature type="region of interest" description="Disordered" evidence="1">
    <location>
        <begin position="436"/>
        <end position="464"/>
    </location>
</feature>
<reference evidence="2 3" key="1">
    <citation type="submission" date="2019-02" db="EMBL/GenBank/DDBJ databases">
        <title>Deep-cultivation of Planctomycetes and their phenomic and genomic characterization uncovers novel biology.</title>
        <authorList>
            <person name="Wiegand S."/>
            <person name="Jogler M."/>
            <person name="Boedeker C."/>
            <person name="Pinto D."/>
            <person name="Vollmers J."/>
            <person name="Rivas-Marin E."/>
            <person name="Kohn T."/>
            <person name="Peeters S.H."/>
            <person name="Heuer A."/>
            <person name="Rast P."/>
            <person name="Oberbeckmann S."/>
            <person name="Bunk B."/>
            <person name="Jeske O."/>
            <person name="Meyerdierks A."/>
            <person name="Storesund J.E."/>
            <person name="Kallscheuer N."/>
            <person name="Luecker S."/>
            <person name="Lage O.M."/>
            <person name="Pohl T."/>
            <person name="Merkel B.J."/>
            <person name="Hornburger P."/>
            <person name="Mueller R.-W."/>
            <person name="Bruemmer F."/>
            <person name="Labrenz M."/>
            <person name="Spormann A.M."/>
            <person name="Op den Camp H."/>
            <person name="Overmann J."/>
            <person name="Amann R."/>
            <person name="Jetten M.S.M."/>
            <person name="Mascher T."/>
            <person name="Medema M.H."/>
            <person name="Devos D.P."/>
            <person name="Kaster A.-K."/>
            <person name="Ovreas L."/>
            <person name="Rohde M."/>
            <person name="Galperin M.Y."/>
            <person name="Jogler C."/>
        </authorList>
    </citation>
    <scope>NUCLEOTIDE SEQUENCE [LARGE SCALE GENOMIC DNA]</scope>
    <source>
        <strain evidence="2 3">Pan189</strain>
    </source>
</reference>
<gene>
    <name evidence="2" type="ORF">Pan189_27740</name>
</gene>
<dbReference type="EMBL" id="CP036268">
    <property type="protein sequence ID" value="QDT38381.1"/>
    <property type="molecule type" value="Genomic_DNA"/>
</dbReference>
<accession>A0A517R3C9</accession>
<evidence type="ECO:0000256" key="1">
    <source>
        <dbReference type="SAM" id="MobiDB-lite"/>
    </source>
</evidence>
<name>A0A517R3C9_9PLAN</name>
<evidence type="ECO:0000313" key="3">
    <source>
        <dbReference type="Proteomes" id="UP000317318"/>
    </source>
</evidence>